<dbReference type="Proteomes" id="UP000066737">
    <property type="component" value="Chromosome I"/>
</dbReference>
<dbReference type="OrthoDB" id="124691at2157"/>
<keyword evidence="2" id="KW-1185">Reference proteome</keyword>
<dbReference type="GeneID" id="26658112"/>
<dbReference type="Pfam" id="PF23957">
    <property type="entry name" value="DUF7286"/>
    <property type="match status" value="1"/>
</dbReference>
<sequence length="241" mass="24668">MSVRVVLAASPRSFTERERRTATRRAFERWDSVHERGSAVGNGSAAAAAAAEAARVADATPRQRDQLATRLRAASTDVVDSDAVRVESGVVQDTAGLARDVGSAIAENALSEAGSVAAEKAAKRLGAADVGAVPAGLPLAPVPGFWYATANAWSVSVRGSYARFAVRADGGSPVGPGDGTAYVREDANVAFDVDGDGDTERVGRNECVSFEVEATVGVVVPAGPRGVGDVDGNADEQSAGW</sequence>
<protein>
    <submittedName>
        <fullName evidence="1">Uncharacterized protein</fullName>
    </submittedName>
</protein>
<proteinExistence type="predicted"/>
<evidence type="ECO:0000313" key="1">
    <source>
        <dbReference type="EMBL" id="CQH48473.1"/>
    </source>
</evidence>
<gene>
    <name evidence="1" type="ORF">HHUB_1421</name>
</gene>
<evidence type="ECO:0000313" key="2">
    <source>
        <dbReference type="Proteomes" id="UP000066737"/>
    </source>
</evidence>
<dbReference type="InterPro" id="IPR055710">
    <property type="entry name" value="DUF7286"/>
</dbReference>
<dbReference type="RefSeq" id="WP_059055735.1">
    <property type="nucleotide sequence ID" value="NZ_CEML01000002.1"/>
</dbReference>
<reference evidence="2" key="1">
    <citation type="journal article" date="2016" name="Environ. Microbiol.">
        <title>The complete genome of a viable archaeum isolated from 123-million-year-old rock salt.</title>
        <authorList>
            <person name="Jaakkola S.T."/>
            <person name="Pfeiffer F."/>
            <person name="Ravantti J.J."/>
            <person name="Guo Q."/>
            <person name="Liu Y."/>
            <person name="Chen X."/>
            <person name="Ma H."/>
            <person name="Yang C."/>
            <person name="Oksanen H.M."/>
            <person name="Bamford D.H."/>
        </authorList>
    </citation>
    <scope>NUCLEOTIDE SEQUENCE</scope>
    <source>
        <strain evidence="2">JI20-1</strain>
    </source>
</reference>
<dbReference type="STRING" id="1407499.HHUB_1421"/>
<name>A0A0U5CVP1_9EURY</name>
<dbReference type="KEGG" id="hhb:Hhub_1421"/>
<organism evidence="1 2">
    <name type="scientific">Halobacterium hubeiense</name>
    <dbReference type="NCBI Taxonomy" id="1407499"/>
    <lineage>
        <taxon>Archaea</taxon>
        <taxon>Methanobacteriati</taxon>
        <taxon>Methanobacteriota</taxon>
        <taxon>Stenosarchaea group</taxon>
        <taxon>Halobacteria</taxon>
        <taxon>Halobacteriales</taxon>
        <taxon>Halobacteriaceae</taxon>
        <taxon>Halobacterium</taxon>
    </lineage>
</organism>
<dbReference type="EMBL" id="LN831302">
    <property type="protein sequence ID" value="CQH48473.1"/>
    <property type="molecule type" value="Genomic_DNA"/>
</dbReference>
<dbReference type="AlphaFoldDB" id="A0A0U5CVP1"/>
<accession>A0A0U5CVP1</accession>